<dbReference type="SUPFAM" id="SSF54427">
    <property type="entry name" value="NTF2-like"/>
    <property type="match status" value="1"/>
</dbReference>
<dbReference type="Gene3D" id="3.10.450.50">
    <property type="match status" value="1"/>
</dbReference>
<evidence type="ECO:0000313" key="1">
    <source>
        <dbReference type="EMBL" id="KZV91146.1"/>
    </source>
</evidence>
<dbReference type="EMBL" id="KV426034">
    <property type="protein sequence ID" value="KZV91146.1"/>
    <property type="molecule type" value="Genomic_DNA"/>
</dbReference>
<evidence type="ECO:0000313" key="2">
    <source>
        <dbReference type="Proteomes" id="UP000077266"/>
    </source>
</evidence>
<protein>
    <recommendedName>
        <fullName evidence="3">SnoaL-like domain-containing protein</fullName>
    </recommendedName>
</protein>
<name>A0A165GXN3_EXIGL</name>
<proteinExistence type="predicted"/>
<gene>
    <name evidence="1" type="ORF">EXIGLDRAFT_770205</name>
</gene>
<dbReference type="AlphaFoldDB" id="A0A165GXN3"/>
<sequence length="123" mass="13445">MSYANPYVELAHGYLKAAEALDADALSKLITPDAKAQFLPSAPLGPLGEPTDKDGFLAVVNHLKKAMKNGRMPTKTKDAFTVAGQPYVNEYIIMLWMAEVDGELKITRIQDFFDSTVISLLGL</sequence>
<dbReference type="Proteomes" id="UP000077266">
    <property type="component" value="Unassembled WGS sequence"/>
</dbReference>
<keyword evidence="2" id="KW-1185">Reference proteome</keyword>
<evidence type="ECO:0008006" key="3">
    <source>
        <dbReference type="Google" id="ProtNLM"/>
    </source>
</evidence>
<accession>A0A165GXN3</accession>
<dbReference type="OrthoDB" id="3758478at2759"/>
<dbReference type="InParanoid" id="A0A165GXN3"/>
<dbReference type="InterPro" id="IPR032710">
    <property type="entry name" value="NTF2-like_dom_sf"/>
</dbReference>
<organism evidence="1 2">
    <name type="scientific">Exidia glandulosa HHB12029</name>
    <dbReference type="NCBI Taxonomy" id="1314781"/>
    <lineage>
        <taxon>Eukaryota</taxon>
        <taxon>Fungi</taxon>
        <taxon>Dikarya</taxon>
        <taxon>Basidiomycota</taxon>
        <taxon>Agaricomycotina</taxon>
        <taxon>Agaricomycetes</taxon>
        <taxon>Auriculariales</taxon>
        <taxon>Exidiaceae</taxon>
        <taxon>Exidia</taxon>
    </lineage>
</organism>
<reference evidence="1 2" key="1">
    <citation type="journal article" date="2016" name="Mol. Biol. Evol.">
        <title>Comparative Genomics of Early-Diverging Mushroom-Forming Fungi Provides Insights into the Origins of Lignocellulose Decay Capabilities.</title>
        <authorList>
            <person name="Nagy L.G."/>
            <person name="Riley R."/>
            <person name="Tritt A."/>
            <person name="Adam C."/>
            <person name="Daum C."/>
            <person name="Floudas D."/>
            <person name="Sun H."/>
            <person name="Yadav J.S."/>
            <person name="Pangilinan J."/>
            <person name="Larsson K.H."/>
            <person name="Matsuura K."/>
            <person name="Barry K."/>
            <person name="Labutti K."/>
            <person name="Kuo R."/>
            <person name="Ohm R.A."/>
            <person name="Bhattacharya S.S."/>
            <person name="Shirouzu T."/>
            <person name="Yoshinaga Y."/>
            <person name="Martin F.M."/>
            <person name="Grigoriev I.V."/>
            <person name="Hibbett D.S."/>
        </authorList>
    </citation>
    <scope>NUCLEOTIDE SEQUENCE [LARGE SCALE GENOMIC DNA]</scope>
    <source>
        <strain evidence="1 2">HHB12029</strain>
    </source>
</reference>